<dbReference type="RefSeq" id="XP_035305839.1">
    <property type="nucleotide sequence ID" value="XM_035449948.1"/>
</dbReference>
<reference evidence="1" key="1">
    <citation type="journal article" date="2018" name="Biotechnol. Bioeng.">
        <title>A reference genome of the Chinese hamster based on a hybrid assembly strategy.</title>
        <authorList>
            <person name="Rupp O."/>
            <person name="MacDonald M.L."/>
            <person name="Li S."/>
            <person name="Dhiman H."/>
            <person name="Polson S."/>
            <person name="Griep S."/>
            <person name="Heffner K."/>
            <person name="Hernandez I."/>
            <person name="Brinkrolf K."/>
            <person name="Jadhav V."/>
            <person name="Samoudi M."/>
            <person name="Hao H."/>
            <person name="Kingham B."/>
            <person name="Goesmann A."/>
            <person name="Betenbaugh M.J."/>
            <person name="Lewis N.E."/>
            <person name="Borth N."/>
            <person name="Lee K.H."/>
        </authorList>
    </citation>
    <scope>NUCLEOTIDE SEQUENCE [LARGE SCALE GENOMIC DNA]</scope>
    <source>
        <strain evidence="1">17A/GY</strain>
    </source>
</reference>
<evidence type="ECO:0000313" key="1">
    <source>
        <dbReference type="Proteomes" id="UP001108280"/>
    </source>
</evidence>
<dbReference type="GeneID" id="103159742"/>
<reference evidence="2 3" key="3">
    <citation type="submission" date="2025-04" db="UniProtKB">
        <authorList>
            <consortium name="RefSeq"/>
        </authorList>
    </citation>
    <scope>IDENTIFICATION</scope>
    <source>
        <strain evidence="2 3">17A/GY</strain>
        <tissue evidence="2 3">Liver</tissue>
    </source>
</reference>
<dbReference type="RefSeq" id="XP_035305840.1">
    <property type="nucleotide sequence ID" value="XM_035449949.1"/>
</dbReference>
<protein>
    <submittedName>
        <fullName evidence="2 3">Uncharacterized protein LOC103159742</fullName>
    </submittedName>
</protein>
<gene>
    <name evidence="2 3 4 5" type="primary">LOC103159742</name>
</gene>
<organism evidence="1 4">
    <name type="scientific">Cricetulus griseus</name>
    <name type="common">Chinese hamster</name>
    <name type="synonym">Cricetulus barabensis griseus</name>
    <dbReference type="NCBI Taxonomy" id="10029"/>
    <lineage>
        <taxon>Eukaryota</taxon>
        <taxon>Metazoa</taxon>
        <taxon>Chordata</taxon>
        <taxon>Craniata</taxon>
        <taxon>Vertebrata</taxon>
        <taxon>Euteleostomi</taxon>
        <taxon>Mammalia</taxon>
        <taxon>Eutheria</taxon>
        <taxon>Euarchontoglires</taxon>
        <taxon>Glires</taxon>
        <taxon>Rodentia</taxon>
        <taxon>Myomorpha</taxon>
        <taxon>Muroidea</taxon>
        <taxon>Cricetidae</taxon>
        <taxon>Cricetinae</taxon>
        <taxon>Cricetulus</taxon>
    </lineage>
</organism>
<dbReference type="RefSeq" id="XP_035305842.1">
    <property type="nucleotide sequence ID" value="XM_035449951.1"/>
</dbReference>
<name>A0A9J7K9Z3_CRIGR</name>
<keyword evidence="1" id="KW-1185">Reference proteome</keyword>
<evidence type="ECO:0000313" key="2">
    <source>
        <dbReference type="RefSeq" id="XP_035305839.1"/>
    </source>
</evidence>
<proteinExistence type="predicted"/>
<accession>A0A9J7K9Z3</accession>
<dbReference type="AlphaFoldDB" id="A0A9J7K9Z3"/>
<reference evidence="1" key="2">
    <citation type="journal article" date="2020" name="Biotechnol. Bioeng.">
        <title>Chromosome-scale scaffolds for the Chinese hamster reference genome assembly to facilitate the study of the CHO epigenome.</title>
        <authorList>
            <person name="Hilliard W."/>
            <person name="MacDonald M."/>
            <person name="Lee K.H."/>
        </authorList>
    </citation>
    <scope>NUCLEOTIDE SEQUENCE [LARGE SCALE GENOMIC DNA]</scope>
    <source>
        <strain evidence="1">17A/GY</strain>
    </source>
</reference>
<evidence type="ECO:0000313" key="4">
    <source>
        <dbReference type="RefSeq" id="XP_035305841.1"/>
    </source>
</evidence>
<evidence type="ECO:0000313" key="3">
    <source>
        <dbReference type="RefSeq" id="XP_035305840.1"/>
    </source>
</evidence>
<dbReference type="RefSeq" id="XP_035305841.1">
    <property type="nucleotide sequence ID" value="XM_035449950.1"/>
</dbReference>
<dbReference type="KEGG" id="cge:103159742"/>
<dbReference type="OrthoDB" id="10554203at2759"/>
<sequence length="137" mass="15028">MVSCVAPEGCREFLRACDLRKGLWNPGRCRCLCRCRCSRRPQFCAGRRQGRGQGGMSRRVLLVQDCLRLATSGMKGWTLKDKGKQRSREESVAGPDSQTYVTCFSSPCICLAGLASGGGTSFNSATMNLIDLDSYNM</sequence>
<evidence type="ECO:0000313" key="5">
    <source>
        <dbReference type="RefSeq" id="XP_035305842.1"/>
    </source>
</evidence>
<dbReference type="Proteomes" id="UP001108280">
    <property type="component" value="Chromosome X"/>
</dbReference>